<feature type="compositionally biased region" description="Polar residues" evidence="1">
    <location>
        <begin position="67"/>
        <end position="78"/>
    </location>
</feature>
<evidence type="ECO:0000313" key="3">
    <source>
        <dbReference type="Proteomes" id="UP001374584"/>
    </source>
</evidence>
<keyword evidence="3" id="KW-1185">Reference proteome</keyword>
<reference evidence="2 3" key="1">
    <citation type="submission" date="2024-01" db="EMBL/GenBank/DDBJ databases">
        <title>The genomes of 5 underutilized Papilionoideae crops provide insights into root nodulation and disease resistanc.</title>
        <authorList>
            <person name="Jiang F."/>
        </authorList>
    </citation>
    <scope>NUCLEOTIDE SEQUENCE [LARGE SCALE GENOMIC DNA]</scope>
    <source>
        <strain evidence="2">JINMINGXINNONG_FW02</strain>
        <tissue evidence="2">Leaves</tissue>
    </source>
</reference>
<proteinExistence type="predicted"/>
<evidence type="ECO:0000256" key="1">
    <source>
        <dbReference type="SAM" id="MobiDB-lite"/>
    </source>
</evidence>
<protein>
    <submittedName>
        <fullName evidence="2">Uncharacterized protein</fullName>
    </submittedName>
</protein>
<accession>A0AAN9M0X1</accession>
<evidence type="ECO:0000313" key="2">
    <source>
        <dbReference type="EMBL" id="KAK7346120.1"/>
    </source>
</evidence>
<comment type="caution">
    <text evidence="2">The sequence shown here is derived from an EMBL/GenBank/DDBJ whole genome shotgun (WGS) entry which is preliminary data.</text>
</comment>
<feature type="region of interest" description="Disordered" evidence="1">
    <location>
        <begin position="52"/>
        <end position="78"/>
    </location>
</feature>
<dbReference type="AlphaFoldDB" id="A0AAN9M0X1"/>
<gene>
    <name evidence="2" type="ORF">VNO80_20635</name>
</gene>
<dbReference type="EMBL" id="JAYMYR010000008">
    <property type="protein sequence ID" value="KAK7346120.1"/>
    <property type="molecule type" value="Genomic_DNA"/>
</dbReference>
<dbReference type="Proteomes" id="UP001374584">
    <property type="component" value="Unassembled WGS sequence"/>
</dbReference>
<name>A0AAN9M0X1_PHACN</name>
<sequence>MIHSSLVFHAEATMAVLVSHTATKVTPLIIPQFNECTTHMVRSRDIHSGQLATGPVSIPYSGPGNFSAPSPDSSQVNSNFDFHRRQTLPYTTNSGICYGQSSS</sequence>
<organism evidence="2 3">
    <name type="scientific">Phaseolus coccineus</name>
    <name type="common">Scarlet runner bean</name>
    <name type="synonym">Phaseolus multiflorus</name>
    <dbReference type="NCBI Taxonomy" id="3886"/>
    <lineage>
        <taxon>Eukaryota</taxon>
        <taxon>Viridiplantae</taxon>
        <taxon>Streptophyta</taxon>
        <taxon>Embryophyta</taxon>
        <taxon>Tracheophyta</taxon>
        <taxon>Spermatophyta</taxon>
        <taxon>Magnoliopsida</taxon>
        <taxon>eudicotyledons</taxon>
        <taxon>Gunneridae</taxon>
        <taxon>Pentapetalae</taxon>
        <taxon>rosids</taxon>
        <taxon>fabids</taxon>
        <taxon>Fabales</taxon>
        <taxon>Fabaceae</taxon>
        <taxon>Papilionoideae</taxon>
        <taxon>50 kb inversion clade</taxon>
        <taxon>NPAAA clade</taxon>
        <taxon>indigoferoid/millettioid clade</taxon>
        <taxon>Phaseoleae</taxon>
        <taxon>Phaseolus</taxon>
    </lineage>
</organism>